<sequence length="38" mass="3982">CQTRCRACPPPAHLLTPTAPPAARAAGSREAVDPKVRD</sequence>
<proteinExistence type="predicted"/>
<accession>A0A6J4U0H9</accession>
<feature type="region of interest" description="Disordered" evidence="1">
    <location>
        <begin position="12"/>
        <end position="38"/>
    </location>
</feature>
<organism evidence="2">
    <name type="scientific">uncultured Thermoleophilia bacterium</name>
    <dbReference type="NCBI Taxonomy" id="1497501"/>
    <lineage>
        <taxon>Bacteria</taxon>
        <taxon>Bacillati</taxon>
        <taxon>Actinomycetota</taxon>
        <taxon>Thermoleophilia</taxon>
        <taxon>environmental samples</taxon>
    </lineage>
</organism>
<dbReference type="EMBL" id="CADCWC010000206">
    <property type="protein sequence ID" value="CAA9535239.1"/>
    <property type="molecule type" value="Genomic_DNA"/>
</dbReference>
<feature type="non-terminal residue" evidence="2">
    <location>
        <position position="38"/>
    </location>
</feature>
<gene>
    <name evidence="2" type="ORF">AVDCRST_MAG79-1293</name>
</gene>
<evidence type="ECO:0000256" key="1">
    <source>
        <dbReference type="SAM" id="MobiDB-lite"/>
    </source>
</evidence>
<feature type="compositionally biased region" description="Low complexity" evidence="1">
    <location>
        <begin position="13"/>
        <end position="26"/>
    </location>
</feature>
<evidence type="ECO:0000313" key="2">
    <source>
        <dbReference type="EMBL" id="CAA9535239.1"/>
    </source>
</evidence>
<reference evidence="2" key="1">
    <citation type="submission" date="2020-02" db="EMBL/GenBank/DDBJ databases">
        <authorList>
            <person name="Meier V. D."/>
        </authorList>
    </citation>
    <scope>NUCLEOTIDE SEQUENCE</scope>
    <source>
        <strain evidence="2">AVDCRST_MAG79</strain>
    </source>
</reference>
<dbReference type="AlphaFoldDB" id="A0A6J4U0H9"/>
<protein>
    <submittedName>
        <fullName evidence="2">Uncharacterized protein</fullName>
    </submittedName>
</protein>
<name>A0A6J4U0H9_9ACTN</name>
<feature type="non-terminal residue" evidence="2">
    <location>
        <position position="1"/>
    </location>
</feature>